<sequence length="162" mass="19462">MAYFLGIKVGEQIMNYDEKIRELEERIERLETKILWMAMSKLPNPKHPYYEWLLYLNIPENKRELMEHILVILSWRLENQAIHEEFKKQIPGIPYELLYSESIPSFEEVEEILSIILGFNNRKHIINLLKSLYNEGKFQKLCRYLLEQIGEDPSEAQLYAPF</sequence>
<protein>
    <submittedName>
        <fullName evidence="1">Uncharacterized protein</fullName>
    </submittedName>
</protein>
<comment type="caution">
    <text evidence="1">The sequence shown here is derived from an EMBL/GenBank/DDBJ whole genome shotgun (WGS) entry which is preliminary data.</text>
</comment>
<accession>A0A947D3J4</accession>
<proteinExistence type="predicted"/>
<reference evidence="1" key="1">
    <citation type="journal article" date="2021" name="Microbiology">
        <title>Metagenomic Analysis of the Microbial Community in the Underground Coal Fire Area (Kemerovo Region, Russia) Revealed Predominance of Thermophilic Members of the Phyla Deinococcus-thermus, Aquificae, and Firmicutes.</title>
        <authorList>
            <person name="Kadnikov V."/>
            <person name="Mardanov A.V."/>
            <person name="Beletsky A.V."/>
            <person name="Karnachuk O.V."/>
            <person name="Ravin N.V."/>
        </authorList>
    </citation>
    <scope>NUCLEOTIDE SEQUENCE</scope>
    <source>
        <strain evidence="1">RBS10-49</strain>
    </source>
</reference>
<dbReference type="Proteomes" id="UP000748108">
    <property type="component" value="Unassembled WGS sequence"/>
</dbReference>
<dbReference type="EMBL" id="JAHHQF010000098">
    <property type="protein sequence ID" value="MBT9283391.1"/>
    <property type="molecule type" value="Genomic_DNA"/>
</dbReference>
<evidence type="ECO:0000313" key="1">
    <source>
        <dbReference type="EMBL" id="MBT9283391.1"/>
    </source>
</evidence>
<gene>
    <name evidence="1" type="ORF">KM312_12275</name>
</gene>
<name>A0A947D3J4_HYDSH</name>
<organism evidence="1 2">
    <name type="scientific">Hydrogenibacillus schlegelii</name>
    <name type="common">Bacillus schlegelii</name>
    <dbReference type="NCBI Taxonomy" id="1484"/>
    <lineage>
        <taxon>Bacteria</taxon>
        <taxon>Bacillati</taxon>
        <taxon>Bacillota</taxon>
        <taxon>Bacilli</taxon>
        <taxon>Bacillales</taxon>
        <taxon>Bacillales Family X. Incertae Sedis</taxon>
        <taxon>Hydrogenibacillus</taxon>
    </lineage>
</organism>
<evidence type="ECO:0000313" key="2">
    <source>
        <dbReference type="Proteomes" id="UP000748108"/>
    </source>
</evidence>
<dbReference type="AlphaFoldDB" id="A0A947D3J4"/>